<comment type="caution">
    <text evidence="6">The sequence shown here is derived from an EMBL/GenBank/DDBJ whole genome shotgun (WGS) entry which is preliminary data.</text>
</comment>
<keyword evidence="4" id="KW-0812">Transmembrane</keyword>
<dbReference type="Proteomes" id="UP000243217">
    <property type="component" value="Unassembled WGS sequence"/>
</dbReference>
<evidence type="ECO:0000256" key="4">
    <source>
        <dbReference type="SAM" id="Phobius"/>
    </source>
</evidence>
<accession>A0A1W0A6E1</accession>
<dbReference type="SUPFAM" id="SSF69593">
    <property type="entry name" value="Glycerol-3-phosphate (1)-acyltransferase"/>
    <property type="match status" value="1"/>
</dbReference>
<keyword evidence="4" id="KW-1133">Transmembrane helix</keyword>
<dbReference type="AlphaFoldDB" id="A0A1W0A6E1"/>
<dbReference type="PANTHER" id="PTHR10983">
    <property type="entry name" value="1-ACYLGLYCEROL-3-PHOSPHATE ACYLTRANSFERASE-RELATED"/>
    <property type="match status" value="1"/>
</dbReference>
<sequence length="373" mass="43070">MSDVRSKTAAKSITPSFEYEESPTLQGKIMGILYVFTIIFMTLGFGFYIVVPVLILVSWWAPTLAEHVYRIVLGLFCATVSGILEHLGGMEVVVTTEDGETFEFKESDRILLISNHRTEIDWLLHWNFAMKIGRHDRIMTMLKAPLKNVPLIGWALNILKFPFVQRNWAEDQQSLARIINAYKSRPWGTWLAMFPEGTALYSKTFTESQEFAKSKNRTPLNFVLEPRLKGFTLCIDKFQPDYILDMTMAYPELREGIRPSPLRILRGQFPRAVHFHVRRFTLDEVMAAESTDIWLYDRFTAKEELLSKFYSKSSGTFDKPVAKTLPSSLWTFAKSLFAVATIVAALFYALIFWSYSFTWLVLMISIVYISKFF</sequence>
<dbReference type="OrthoDB" id="186786at2759"/>
<feature type="domain" description="Phospholipid/glycerol acyltransferase" evidence="5">
    <location>
        <begin position="110"/>
        <end position="232"/>
    </location>
</feature>
<keyword evidence="3 6" id="KW-0012">Acyltransferase</keyword>
<keyword evidence="2 6" id="KW-0808">Transferase</keyword>
<name>A0A1W0A6E1_9STRA</name>
<evidence type="ECO:0000313" key="7">
    <source>
        <dbReference type="Proteomes" id="UP000243217"/>
    </source>
</evidence>
<feature type="transmembrane region" description="Helical" evidence="4">
    <location>
        <begin position="67"/>
        <end position="84"/>
    </location>
</feature>
<dbReference type="GO" id="GO:0012505">
    <property type="term" value="C:endomembrane system"/>
    <property type="evidence" value="ECO:0007669"/>
    <property type="project" value="TreeGrafter"/>
</dbReference>
<protein>
    <submittedName>
        <fullName evidence="6">Lysocardiolipin acyltransferase</fullName>
    </submittedName>
</protein>
<gene>
    <name evidence="6" type="ORF">THRCLA_02166</name>
</gene>
<evidence type="ECO:0000256" key="1">
    <source>
        <dbReference type="ARBA" id="ARBA00008655"/>
    </source>
</evidence>
<dbReference type="PANTHER" id="PTHR10983:SF24">
    <property type="entry name" value="1-ACYLGLYCEROL-3-PHOSPHATE O-ACYLTRANSFERASE 3, ISOFORM E-RELATED"/>
    <property type="match status" value="1"/>
</dbReference>
<keyword evidence="7" id="KW-1185">Reference proteome</keyword>
<dbReference type="CDD" id="cd07990">
    <property type="entry name" value="LPLAT_LCLAT1-like"/>
    <property type="match status" value="1"/>
</dbReference>
<dbReference type="Pfam" id="PF16076">
    <property type="entry name" value="Acyltransf_C"/>
    <property type="match status" value="1"/>
</dbReference>
<organism evidence="6 7">
    <name type="scientific">Thraustotheca clavata</name>
    <dbReference type="NCBI Taxonomy" id="74557"/>
    <lineage>
        <taxon>Eukaryota</taxon>
        <taxon>Sar</taxon>
        <taxon>Stramenopiles</taxon>
        <taxon>Oomycota</taxon>
        <taxon>Saprolegniomycetes</taxon>
        <taxon>Saprolegniales</taxon>
        <taxon>Achlyaceae</taxon>
        <taxon>Thraustotheca</taxon>
    </lineage>
</organism>
<dbReference type="InterPro" id="IPR002123">
    <property type="entry name" value="Plipid/glycerol_acylTrfase"/>
</dbReference>
<evidence type="ECO:0000256" key="2">
    <source>
        <dbReference type="ARBA" id="ARBA00022679"/>
    </source>
</evidence>
<proteinExistence type="inferred from homology"/>
<comment type="similarity">
    <text evidence="1">Belongs to the 1-acyl-sn-glycerol-3-phosphate acyltransferase family.</text>
</comment>
<dbReference type="SMART" id="SM00563">
    <property type="entry name" value="PlsC"/>
    <property type="match status" value="1"/>
</dbReference>
<dbReference type="STRING" id="74557.A0A1W0A6E1"/>
<dbReference type="Pfam" id="PF01553">
    <property type="entry name" value="Acyltransferase"/>
    <property type="match status" value="1"/>
</dbReference>
<feature type="transmembrane region" description="Helical" evidence="4">
    <location>
        <begin position="336"/>
        <end position="369"/>
    </location>
</feature>
<evidence type="ECO:0000259" key="5">
    <source>
        <dbReference type="SMART" id="SM00563"/>
    </source>
</evidence>
<reference evidence="6 7" key="1">
    <citation type="journal article" date="2014" name="Genome Biol. Evol.">
        <title>The secreted proteins of Achlya hypogyna and Thraustotheca clavata identify the ancestral oomycete secretome and reveal gene acquisitions by horizontal gene transfer.</title>
        <authorList>
            <person name="Misner I."/>
            <person name="Blouin N."/>
            <person name="Leonard G."/>
            <person name="Richards T.A."/>
            <person name="Lane C.E."/>
        </authorList>
    </citation>
    <scope>NUCLEOTIDE SEQUENCE [LARGE SCALE GENOMIC DNA]</scope>
    <source>
        <strain evidence="6 7">ATCC 34112</strain>
    </source>
</reference>
<dbReference type="GO" id="GO:0003841">
    <property type="term" value="F:1-acylglycerol-3-phosphate O-acyltransferase activity"/>
    <property type="evidence" value="ECO:0007669"/>
    <property type="project" value="TreeGrafter"/>
</dbReference>
<dbReference type="InterPro" id="IPR032098">
    <property type="entry name" value="Acyltransf_C"/>
</dbReference>
<feature type="transmembrane region" description="Helical" evidence="4">
    <location>
        <begin position="32"/>
        <end position="61"/>
    </location>
</feature>
<evidence type="ECO:0000313" key="6">
    <source>
        <dbReference type="EMBL" id="OQS05751.1"/>
    </source>
</evidence>
<keyword evidence="4" id="KW-0472">Membrane</keyword>
<dbReference type="EMBL" id="JNBS01000421">
    <property type="protein sequence ID" value="OQS05751.1"/>
    <property type="molecule type" value="Genomic_DNA"/>
</dbReference>
<evidence type="ECO:0000256" key="3">
    <source>
        <dbReference type="ARBA" id="ARBA00023315"/>
    </source>
</evidence>